<dbReference type="Pfam" id="PF13692">
    <property type="entry name" value="Glyco_trans_1_4"/>
    <property type="match status" value="1"/>
</dbReference>
<dbReference type="EMBL" id="JBHSFZ010000001">
    <property type="protein sequence ID" value="MFC4592752.1"/>
    <property type="molecule type" value="Genomic_DNA"/>
</dbReference>
<protein>
    <submittedName>
        <fullName evidence="1">Glycosyltransferase family 4 protein</fullName>
    </submittedName>
</protein>
<evidence type="ECO:0000313" key="2">
    <source>
        <dbReference type="Proteomes" id="UP001595957"/>
    </source>
</evidence>
<dbReference type="SUPFAM" id="SSF53756">
    <property type="entry name" value="UDP-Glycosyltransferase/glycogen phosphorylase"/>
    <property type="match status" value="1"/>
</dbReference>
<dbReference type="Proteomes" id="UP001595957">
    <property type="component" value="Unassembled WGS sequence"/>
</dbReference>
<keyword evidence="2" id="KW-1185">Reference proteome</keyword>
<dbReference type="Gene3D" id="3.40.50.2000">
    <property type="entry name" value="Glycogen Phosphorylase B"/>
    <property type="match status" value="2"/>
</dbReference>
<dbReference type="PANTHER" id="PTHR12526:SF638">
    <property type="entry name" value="SPORE COAT PROTEIN SA"/>
    <property type="match status" value="1"/>
</dbReference>
<evidence type="ECO:0000313" key="1">
    <source>
        <dbReference type="EMBL" id="MFC4592752.1"/>
    </source>
</evidence>
<organism evidence="1 2">
    <name type="scientific">Sphingobium tyrosinilyticum</name>
    <dbReference type="NCBI Taxonomy" id="2715436"/>
    <lineage>
        <taxon>Bacteria</taxon>
        <taxon>Pseudomonadati</taxon>
        <taxon>Pseudomonadota</taxon>
        <taxon>Alphaproteobacteria</taxon>
        <taxon>Sphingomonadales</taxon>
        <taxon>Sphingomonadaceae</taxon>
        <taxon>Sphingobium</taxon>
    </lineage>
</organism>
<sequence>MKIIVVASLAYSLINFRGRLIAAMIENGHEVLLCAPDHDPEIEARLKAMGATYLQMPMARAGMNPFIDIVTLAWLVRCFWRERPQAVLAYTQKPIIYGGIASRLFRNIDFYAMVSGLGHVFSDGGSRLLTCVRAIVSVLYRLAIGKSKAVFVFNSDDRGEMLRHHIIKPESRVIQVPGSGVDLSHYAQAPLPDGPAVFLMIARLLRNKGLIEYVESAKIVKARFPEARFLLLGPLDENPAAISRGDIAQWHEDGIIEYLGETRDVRPYLAGASIFVLPSWYREGLPRTILEAMSVGRGVITTDMPGCREPIVQGINGFVVEPRSVRALADAMLTVCAQPELPLRLSRAARRTAEERYSVERVNAMLLSAMEIKGVSADRGGRPALNGRLAAGES</sequence>
<dbReference type="PANTHER" id="PTHR12526">
    <property type="entry name" value="GLYCOSYLTRANSFERASE"/>
    <property type="match status" value="1"/>
</dbReference>
<proteinExistence type="predicted"/>
<dbReference type="CDD" id="cd03808">
    <property type="entry name" value="GT4_CapM-like"/>
    <property type="match status" value="1"/>
</dbReference>
<dbReference type="RefSeq" id="WP_066525216.1">
    <property type="nucleotide sequence ID" value="NZ_JBHSFZ010000001.1"/>
</dbReference>
<comment type="caution">
    <text evidence="1">The sequence shown here is derived from an EMBL/GenBank/DDBJ whole genome shotgun (WGS) entry which is preliminary data.</text>
</comment>
<reference evidence="2" key="1">
    <citation type="journal article" date="2019" name="Int. J. Syst. Evol. Microbiol.">
        <title>The Global Catalogue of Microorganisms (GCM) 10K type strain sequencing project: providing services to taxonomists for standard genome sequencing and annotation.</title>
        <authorList>
            <consortium name="The Broad Institute Genomics Platform"/>
            <consortium name="The Broad Institute Genome Sequencing Center for Infectious Disease"/>
            <person name="Wu L."/>
            <person name="Ma J."/>
        </authorList>
    </citation>
    <scope>NUCLEOTIDE SEQUENCE [LARGE SCALE GENOMIC DNA]</scope>
    <source>
        <strain evidence="2">NBRC 103632</strain>
    </source>
</reference>
<gene>
    <name evidence="1" type="ORF">ACFO3E_00885</name>
</gene>
<name>A0ABV9ETJ9_9SPHN</name>
<accession>A0ABV9ETJ9</accession>